<feature type="compositionally biased region" description="Polar residues" evidence="1">
    <location>
        <begin position="65"/>
        <end position="85"/>
    </location>
</feature>
<protein>
    <submittedName>
        <fullName evidence="2">Uncharacterized protein</fullName>
    </submittedName>
</protein>
<name>A0A067TBI3_GALM3</name>
<organism evidence="2 3">
    <name type="scientific">Galerina marginata (strain CBS 339.88)</name>
    <dbReference type="NCBI Taxonomy" id="685588"/>
    <lineage>
        <taxon>Eukaryota</taxon>
        <taxon>Fungi</taxon>
        <taxon>Dikarya</taxon>
        <taxon>Basidiomycota</taxon>
        <taxon>Agaricomycotina</taxon>
        <taxon>Agaricomycetes</taxon>
        <taxon>Agaricomycetidae</taxon>
        <taxon>Agaricales</taxon>
        <taxon>Agaricineae</taxon>
        <taxon>Strophariaceae</taxon>
        <taxon>Galerina</taxon>
    </lineage>
</organism>
<evidence type="ECO:0000313" key="2">
    <source>
        <dbReference type="EMBL" id="KDR79717.1"/>
    </source>
</evidence>
<gene>
    <name evidence="2" type="ORF">GALMADRAFT_266000</name>
</gene>
<evidence type="ECO:0000313" key="3">
    <source>
        <dbReference type="Proteomes" id="UP000027222"/>
    </source>
</evidence>
<evidence type="ECO:0000256" key="1">
    <source>
        <dbReference type="SAM" id="MobiDB-lite"/>
    </source>
</evidence>
<proteinExistence type="predicted"/>
<accession>A0A067TBI3</accession>
<dbReference type="AlphaFoldDB" id="A0A067TBI3"/>
<keyword evidence="3" id="KW-1185">Reference proteome</keyword>
<sequence>MPEMKLTLILPYTYSVIGTMLTLRSLSVKNCSFGRPQTPLAPDDEPLIQITSITHQLPTDPPSPFATQPITRLPCTTQSHSSPITKTALPVPYA</sequence>
<dbReference type="OrthoDB" id="5354526at2759"/>
<feature type="region of interest" description="Disordered" evidence="1">
    <location>
        <begin position="55"/>
        <end position="94"/>
    </location>
</feature>
<dbReference type="HOGENOM" id="CLU_2386325_0_0_1"/>
<dbReference type="EMBL" id="KL142373">
    <property type="protein sequence ID" value="KDR79717.1"/>
    <property type="molecule type" value="Genomic_DNA"/>
</dbReference>
<reference evidence="3" key="1">
    <citation type="journal article" date="2014" name="Proc. Natl. Acad. Sci. U.S.A.">
        <title>Extensive sampling of basidiomycete genomes demonstrates inadequacy of the white-rot/brown-rot paradigm for wood decay fungi.</title>
        <authorList>
            <person name="Riley R."/>
            <person name="Salamov A.A."/>
            <person name="Brown D.W."/>
            <person name="Nagy L.G."/>
            <person name="Floudas D."/>
            <person name="Held B.W."/>
            <person name="Levasseur A."/>
            <person name="Lombard V."/>
            <person name="Morin E."/>
            <person name="Otillar R."/>
            <person name="Lindquist E.A."/>
            <person name="Sun H."/>
            <person name="LaButti K.M."/>
            <person name="Schmutz J."/>
            <person name="Jabbour D."/>
            <person name="Luo H."/>
            <person name="Baker S.E."/>
            <person name="Pisabarro A.G."/>
            <person name="Walton J.D."/>
            <person name="Blanchette R.A."/>
            <person name="Henrissat B."/>
            <person name="Martin F."/>
            <person name="Cullen D."/>
            <person name="Hibbett D.S."/>
            <person name="Grigoriev I.V."/>
        </authorList>
    </citation>
    <scope>NUCLEOTIDE SEQUENCE [LARGE SCALE GENOMIC DNA]</scope>
    <source>
        <strain evidence="3">CBS 339.88</strain>
    </source>
</reference>
<dbReference type="Proteomes" id="UP000027222">
    <property type="component" value="Unassembled WGS sequence"/>
</dbReference>